<organism evidence="1 2">
    <name type="scientific">Clarias magur</name>
    <name type="common">Asian catfish</name>
    <name type="synonym">Macropteronotus magur</name>
    <dbReference type="NCBI Taxonomy" id="1594786"/>
    <lineage>
        <taxon>Eukaryota</taxon>
        <taxon>Metazoa</taxon>
        <taxon>Chordata</taxon>
        <taxon>Craniata</taxon>
        <taxon>Vertebrata</taxon>
        <taxon>Euteleostomi</taxon>
        <taxon>Actinopterygii</taxon>
        <taxon>Neopterygii</taxon>
        <taxon>Teleostei</taxon>
        <taxon>Ostariophysi</taxon>
        <taxon>Siluriformes</taxon>
        <taxon>Clariidae</taxon>
        <taxon>Clarias</taxon>
    </lineage>
</organism>
<feature type="non-terminal residue" evidence="1">
    <location>
        <position position="1"/>
    </location>
</feature>
<keyword evidence="2" id="KW-1185">Reference proteome</keyword>
<evidence type="ECO:0000313" key="2">
    <source>
        <dbReference type="Proteomes" id="UP000727407"/>
    </source>
</evidence>
<reference evidence="1" key="1">
    <citation type="submission" date="2020-07" db="EMBL/GenBank/DDBJ databases">
        <title>Clarias magur genome sequencing, assembly and annotation.</title>
        <authorList>
            <person name="Kushwaha B."/>
            <person name="Kumar R."/>
            <person name="Das P."/>
            <person name="Joshi C.G."/>
            <person name="Kumar D."/>
            <person name="Nagpure N.S."/>
            <person name="Pandey M."/>
            <person name="Agarwal S."/>
            <person name="Srivastava S."/>
            <person name="Singh M."/>
            <person name="Sahoo L."/>
            <person name="Jayasankar P."/>
            <person name="Meher P.K."/>
            <person name="Koringa P.G."/>
            <person name="Iquebal M.A."/>
            <person name="Das S.P."/>
            <person name="Bit A."/>
            <person name="Patnaik S."/>
            <person name="Patel N."/>
            <person name="Shah T.M."/>
            <person name="Hinsu A."/>
            <person name="Jena J.K."/>
        </authorList>
    </citation>
    <scope>NUCLEOTIDE SEQUENCE</scope>
    <source>
        <strain evidence="1">CIFAMagur01</strain>
        <tissue evidence="1">Testis</tissue>
    </source>
</reference>
<proteinExistence type="predicted"/>
<protein>
    <submittedName>
        <fullName evidence="1">Polyribonucleotide nucleotidyltransferase</fullName>
    </submittedName>
</protein>
<dbReference type="Proteomes" id="UP000727407">
    <property type="component" value="Unassembled WGS sequence"/>
</dbReference>
<dbReference type="AlphaFoldDB" id="A0A8J4UBA2"/>
<gene>
    <name evidence="1" type="primary">pnp</name>
    <name evidence="1" type="ORF">DAT39_015503</name>
</gene>
<name>A0A8J4UBA2_CLAMG</name>
<sequence>GSECVIDTRRCSRHNSISRTSLRLRSPKIRSHYPEPTAVLKSYSPWSYTNRIPGHF</sequence>
<dbReference type="EMBL" id="QNUK01000357">
    <property type="protein sequence ID" value="KAF5894789.1"/>
    <property type="molecule type" value="Genomic_DNA"/>
</dbReference>
<comment type="caution">
    <text evidence="1">The sequence shown here is derived from an EMBL/GenBank/DDBJ whole genome shotgun (WGS) entry which is preliminary data.</text>
</comment>
<evidence type="ECO:0000313" key="1">
    <source>
        <dbReference type="EMBL" id="KAF5894789.1"/>
    </source>
</evidence>
<accession>A0A8J4UBA2</accession>